<keyword evidence="2" id="KW-1185">Reference proteome</keyword>
<name>A0A4Y2X9Y7_ARAVE</name>
<protein>
    <submittedName>
        <fullName evidence="1">Uncharacterized protein</fullName>
    </submittedName>
</protein>
<organism evidence="1 2">
    <name type="scientific">Araneus ventricosus</name>
    <name type="common">Orbweaver spider</name>
    <name type="synonym">Epeira ventricosa</name>
    <dbReference type="NCBI Taxonomy" id="182803"/>
    <lineage>
        <taxon>Eukaryota</taxon>
        <taxon>Metazoa</taxon>
        <taxon>Ecdysozoa</taxon>
        <taxon>Arthropoda</taxon>
        <taxon>Chelicerata</taxon>
        <taxon>Arachnida</taxon>
        <taxon>Araneae</taxon>
        <taxon>Araneomorphae</taxon>
        <taxon>Entelegynae</taxon>
        <taxon>Araneoidea</taxon>
        <taxon>Araneidae</taxon>
        <taxon>Araneus</taxon>
    </lineage>
</organism>
<dbReference type="EMBL" id="BGPR01071891">
    <property type="protein sequence ID" value="GBO44957.1"/>
    <property type="molecule type" value="Genomic_DNA"/>
</dbReference>
<dbReference type="Proteomes" id="UP000499080">
    <property type="component" value="Unassembled WGS sequence"/>
</dbReference>
<feature type="non-terminal residue" evidence="1">
    <location>
        <position position="67"/>
    </location>
</feature>
<accession>A0A4Y2X9Y7</accession>
<sequence length="67" mass="7613">MILTDFLPQFYQGRICKYAARIRQLSLITKAFGNHVPECNNSCTRQMALICLCGIASAMTKERVIME</sequence>
<gene>
    <name evidence="1" type="ORF">AVEN_107598_1</name>
</gene>
<evidence type="ECO:0000313" key="1">
    <source>
        <dbReference type="EMBL" id="GBO44957.1"/>
    </source>
</evidence>
<reference evidence="1 2" key="1">
    <citation type="journal article" date="2019" name="Sci. Rep.">
        <title>Orb-weaving spider Araneus ventricosus genome elucidates the spidroin gene catalogue.</title>
        <authorList>
            <person name="Kono N."/>
            <person name="Nakamura H."/>
            <person name="Ohtoshi R."/>
            <person name="Moran D.A.P."/>
            <person name="Shinohara A."/>
            <person name="Yoshida Y."/>
            <person name="Fujiwara M."/>
            <person name="Mori M."/>
            <person name="Tomita M."/>
            <person name="Arakawa K."/>
        </authorList>
    </citation>
    <scope>NUCLEOTIDE SEQUENCE [LARGE SCALE GENOMIC DNA]</scope>
</reference>
<evidence type="ECO:0000313" key="2">
    <source>
        <dbReference type="Proteomes" id="UP000499080"/>
    </source>
</evidence>
<proteinExistence type="predicted"/>
<comment type="caution">
    <text evidence="1">The sequence shown here is derived from an EMBL/GenBank/DDBJ whole genome shotgun (WGS) entry which is preliminary data.</text>
</comment>
<dbReference type="AlphaFoldDB" id="A0A4Y2X9Y7"/>